<protein>
    <recommendedName>
        <fullName evidence="7">Small ribosomal subunit protein mS31</fullName>
    </recommendedName>
    <alternativeName>
        <fullName evidence="8">28S ribosomal protein S31, mitochondrial</fullName>
    </alternativeName>
</protein>
<keyword evidence="10" id="KW-1185">Reference proteome</keyword>
<keyword evidence="3" id="KW-0809">Transit peptide</keyword>
<keyword evidence="6" id="KW-0687">Ribonucleoprotein</keyword>
<proteinExistence type="inferred from homology"/>
<keyword evidence="4" id="KW-0689">Ribosomal protein</keyword>
<sequence>MVKKAPAFKETEQSVSLYDRIQKELEIAEMTYPPRNAFEEWSRWTKEGKMWKYPINNEQGMEEEAKVGFHEHVFLDNLLVDFPKRGPVRHFMELVINGLSKNPYLTVSQKREHVDWYKQYFSDKYKLIEELTITAASKEEAKQ</sequence>
<evidence type="ECO:0000256" key="8">
    <source>
        <dbReference type="ARBA" id="ARBA00035363"/>
    </source>
</evidence>
<evidence type="ECO:0000256" key="5">
    <source>
        <dbReference type="ARBA" id="ARBA00023128"/>
    </source>
</evidence>
<evidence type="ECO:0000256" key="4">
    <source>
        <dbReference type="ARBA" id="ARBA00022980"/>
    </source>
</evidence>
<dbReference type="Proteomes" id="UP001208570">
    <property type="component" value="Unassembled WGS sequence"/>
</dbReference>
<accession>A0AAD9J1P1</accession>
<evidence type="ECO:0000313" key="9">
    <source>
        <dbReference type="EMBL" id="KAK2144929.1"/>
    </source>
</evidence>
<evidence type="ECO:0000313" key="10">
    <source>
        <dbReference type="Proteomes" id="UP001208570"/>
    </source>
</evidence>
<evidence type="ECO:0000256" key="3">
    <source>
        <dbReference type="ARBA" id="ARBA00022946"/>
    </source>
</evidence>
<evidence type="ECO:0000256" key="2">
    <source>
        <dbReference type="ARBA" id="ARBA00011057"/>
    </source>
</evidence>
<name>A0AAD9J1P1_9ANNE</name>
<reference evidence="9" key="1">
    <citation type="journal article" date="2023" name="Mol. Biol. Evol.">
        <title>Third-Generation Sequencing Reveals the Adaptive Role of the Epigenome in Three Deep-Sea Polychaetes.</title>
        <authorList>
            <person name="Perez M."/>
            <person name="Aroh O."/>
            <person name="Sun Y."/>
            <person name="Lan Y."/>
            <person name="Juniper S.K."/>
            <person name="Young C.R."/>
            <person name="Angers B."/>
            <person name="Qian P.Y."/>
        </authorList>
    </citation>
    <scope>NUCLEOTIDE SEQUENCE</scope>
    <source>
        <strain evidence="9">P08H-3</strain>
    </source>
</reference>
<organism evidence="9 10">
    <name type="scientific">Paralvinella palmiformis</name>
    <dbReference type="NCBI Taxonomy" id="53620"/>
    <lineage>
        <taxon>Eukaryota</taxon>
        <taxon>Metazoa</taxon>
        <taxon>Spiralia</taxon>
        <taxon>Lophotrochozoa</taxon>
        <taxon>Annelida</taxon>
        <taxon>Polychaeta</taxon>
        <taxon>Sedentaria</taxon>
        <taxon>Canalipalpata</taxon>
        <taxon>Terebellida</taxon>
        <taxon>Terebelliformia</taxon>
        <taxon>Alvinellidae</taxon>
        <taxon>Paralvinella</taxon>
    </lineage>
</organism>
<dbReference type="InterPro" id="IPR026299">
    <property type="entry name" value="MRP-S31"/>
</dbReference>
<evidence type="ECO:0000256" key="6">
    <source>
        <dbReference type="ARBA" id="ARBA00023274"/>
    </source>
</evidence>
<dbReference type="GO" id="GO:0005763">
    <property type="term" value="C:mitochondrial small ribosomal subunit"/>
    <property type="evidence" value="ECO:0007669"/>
    <property type="project" value="InterPro"/>
</dbReference>
<comment type="subcellular location">
    <subcellularLocation>
        <location evidence="1">Mitochondrion</location>
    </subcellularLocation>
</comment>
<evidence type="ECO:0000256" key="7">
    <source>
        <dbReference type="ARBA" id="ARBA00035133"/>
    </source>
</evidence>
<dbReference type="PANTHER" id="PTHR13231:SF3">
    <property type="entry name" value="SMALL RIBOSOMAL SUBUNIT PROTEIN MS31"/>
    <property type="match status" value="1"/>
</dbReference>
<dbReference type="AlphaFoldDB" id="A0AAD9J1P1"/>
<dbReference type="EMBL" id="JAODUP010000719">
    <property type="protein sequence ID" value="KAK2144929.1"/>
    <property type="molecule type" value="Genomic_DNA"/>
</dbReference>
<dbReference type="GO" id="GO:0003735">
    <property type="term" value="F:structural constituent of ribosome"/>
    <property type="evidence" value="ECO:0007669"/>
    <property type="project" value="InterPro"/>
</dbReference>
<comment type="caution">
    <text evidence="9">The sequence shown here is derived from an EMBL/GenBank/DDBJ whole genome shotgun (WGS) entry which is preliminary data.</text>
</comment>
<keyword evidence="5" id="KW-0496">Mitochondrion</keyword>
<dbReference type="PANTHER" id="PTHR13231">
    <property type="entry name" value="MITOCHONDRIAL RIBOSOMAL PROTEIN S31"/>
    <property type="match status" value="1"/>
</dbReference>
<gene>
    <name evidence="9" type="ORF">LSH36_719g01036</name>
</gene>
<evidence type="ECO:0000256" key="1">
    <source>
        <dbReference type="ARBA" id="ARBA00004173"/>
    </source>
</evidence>
<dbReference type="Pfam" id="PF15433">
    <property type="entry name" value="MRP-S31"/>
    <property type="match status" value="1"/>
</dbReference>
<comment type="similarity">
    <text evidence="2">Belongs to the mitochondrion-specific ribosomal protein mS31 family.</text>
</comment>